<evidence type="ECO:0000256" key="3">
    <source>
        <dbReference type="ARBA" id="ARBA00022692"/>
    </source>
</evidence>
<dbReference type="Gene3D" id="2.10.109.10">
    <property type="entry name" value="Umud Fragment, subunit A"/>
    <property type="match status" value="1"/>
</dbReference>
<dbReference type="VEuPathDB" id="FungiDB:C5L36_0B12690"/>
<dbReference type="EMBL" id="MQVM01000042">
    <property type="protein sequence ID" value="ONH71125.1"/>
    <property type="molecule type" value="Genomic_DNA"/>
</dbReference>
<dbReference type="InterPro" id="IPR036286">
    <property type="entry name" value="LexA/Signal_pep-like_sf"/>
</dbReference>
<dbReference type="STRING" id="4909.A0A099P1X1"/>
<evidence type="ECO:0000259" key="7">
    <source>
        <dbReference type="Pfam" id="PF10502"/>
    </source>
</evidence>
<keyword evidence="5" id="KW-1133">Transmembrane helix</keyword>
<evidence type="ECO:0000313" key="13">
    <source>
        <dbReference type="Proteomes" id="UP000189274"/>
    </source>
</evidence>
<keyword evidence="6" id="KW-0472">Membrane</keyword>
<dbReference type="GO" id="GO:0042720">
    <property type="term" value="C:mitochondrial inner membrane peptidase complex"/>
    <property type="evidence" value="ECO:0007669"/>
    <property type="project" value="EnsemblFungi"/>
</dbReference>
<name>A0A099P1X1_PICKU</name>
<dbReference type="EMBL" id="CP028774">
    <property type="protein sequence ID" value="AWU76042.1"/>
    <property type="molecule type" value="Genomic_DNA"/>
</dbReference>
<dbReference type="Proteomes" id="UP000029867">
    <property type="component" value="Unassembled WGS sequence"/>
</dbReference>
<feature type="domain" description="Peptidase S26" evidence="7">
    <location>
        <begin position="31"/>
        <end position="111"/>
    </location>
</feature>
<dbReference type="PANTHER" id="PTHR46041:SF2">
    <property type="entry name" value="MITOCHONDRIAL INNER MEMBRANE PROTEASE SUBUNIT 2"/>
    <property type="match status" value="1"/>
</dbReference>
<dbReference type="eggNOG" id="KOG1568">
    <property type="taxonomic scope" value="Eukaryota"/>
</dbReference>
<dbReference type="Proteomes" id="UP000195871">
    <property type="component" value="Unassembled WGS sequence"/>
</dbReference>
<dbReference type="Proteomes" id="UP000189274">
    <property type="component" value="Unassembled WGS sequence"/>
</dbReference>
<evidence type="ECO:0000313" key="8">
    <source>
        <dbReference type="EMBL" id="AWU76042.1"/>
    </source>
</evidence>
<evidence type="ECO:0000256" key="6">
    <source>
        <dbReference type="ARBA" id="ARBA00023136"/>
    </source>
</evidence>
<reference evidence="12" key="1">
    <citation type="journal article" date="2014" name="Microb. Cell Fact.">
        <title>Exploiting Issatchenkia orientalis SD108 for succinic acid production.</title>
        <authorList>
            <person name="Xiao H."/>
            <person name="Shao Z."/>
            <person name="Jiang Y."/>
            <person name="Dole S."/>
            <person name="Zhao H."/>
        </authorList>
    </citation>
    <scope>NUCLEOTIDE SEQUENCE [LARGE SCALE GENOMIC DNA]</scope>
    <source>
        <strain evidence="12">SD108</strain>
    </source>
</reference>
<reference evidence="9" key="2">
    <citation type="submission" date="2014-08" db="EMBL/GenBank/DDBJ databases">
        <title>Exploiting Issatchenkia orientalis SD108 for Succinic Acid Production.</title>
        <authorList>
            <person name="Xiao H."/>
            <person name="Shao Z."/>
            <person name="Jiang Y."/>
            <person name="Dole S."/>
            <person name="Zhao H."/>
        </authorList>
    </citation>
    <scope>NUCLEOTIDE SEQUENCE [LARGE SCALE GENOMIC DNA]</scope>
    <source>
        <strain evidence="9">SD108</strain>
    </source>
</reference>
<evidence type="ECO:0000256" key="2">
    <source>
        <dbReference type="ARBA" id="ARBA00022670"/>
    </source>
</evidence>
<evidence type="ECO:0000256" key="4">
    <source>
        <dbReference type="ARBA" id="ARBA00022801"/>
    </source>
</evidence>
<evidence type="ECO:0000313" key="10">
    <source>
        <dbReference type="EMBL" id="ONH71125.1"/>
    </source>
</evidence>
<keyword evidence="2 10" id="KW-0645">Protease</keyword>
<dbReference type="InterPro" id="IPR019533">
    <property type="entry name" value="Peptidase_S26"/>
</dbReference>
<dbReference type="Pfam" id="PF10502">
    <property type="entry name" value="Peptidase_S26"/>
    <property type="match status" value="1"/>
</dbReference>
<dbReference type="InterPro" id="IPR037730">
    <property type="entry name" value="IMP2"/>
</dbReference>
<evidence type="ECO:0000313" key="9">
    <source>
        <dbReference type="EMBL" id="KGK39023.1"/>
    </source>
</evidence>
<gene>
    <name evidence="10" type="ORF">BOH78_4729</name>
    <name evidence="8" type="ORF">C5L36_0B12690</name>
    <name evidence="11" type="ORF">CAS74_004498</name>
    <name evidence="9" type="ORF">JL09_g1874</name>
</gene>
<protein>
    <submittedName>
        <fullName evidence="10">Mitochondrial inner membrane protease subunit 2</fullName>
    </submittedName>
</protein>
<evidence type="ECO:0000313" key="14">
    <source>
        <dbReference type="Proteomes" id="UP000195871"/>
    </source>
</evidence>
<dbReference type="SUPFAM" id="SSF51306">
    <property type="entry name" value="LexA/Signal peptidase"/>
    <property type="match status" value="1"/>
</dbReference>
<dbReference type="Proteomes" id="UP000249293">
    <property type="component" value="Chromosome 2"/>
</dbReference>
<evidence type="ECO:0000313" key="15">
    <source>
        <dbReference type="Proteomes" id="UP000249293"/>
    </source>
</evidence>
<reference evidence="11 14" key="5">
    <citation type="submission" date="2017-05" db="EMBL/GenBank/DDBJ databases">
        <title>The Genome Sequence of Candida krusei Ckrusei653.</title>
        <authorList>
            <person name="Cuomo C."/>
            <person name="Forche A."/>
            <person name="Young S."/>
            <person name="Abouelleil A."/>
            <person name="Cao P."/>
            <person name="Chapman S."/>
            <person name="Cusick C."/>
            <person name="Shea T."/>
            <person name="Nusbaum C."/>
            <person name="Birren B."/>
        </authorList>
    </citation>
    <scope>NUCLEOTIDE SEQUENCE [LARGE SCALE GENOMIC DNA]</scope>
    <source>
        <strain evidence="11 14">Ckrusei653</strain>
    </source>
</reference>
<dbReference type="OrthoDB" id="9996127at2759"/>
<dbReference type="HOGENOM" id="CLU_028723_4_1_1"/>
<evidence type="ECO:0000313" key="12">
    <source>
        <dbReference type="Proteomes" id="UP000029867"/>
    </source>
</evidence>
<dbReference type="EMBL" id="JQFK01000013">
    <property type="protein sequence ID" value="KGK39023.1"/>
    <property type="molecule type" value="Genomic_DNA"/>
</dbReference>
<reference evidence="13" key="3">
    <citation type="journal article" date="2017" name="Genome Announc.">
        <title>Genome sequences of Cyberlindnera fabianii 65, Pichia kudriavzevii 129, and Saccharomyces cerevisiae 131 isolated from fermented masau fruits in Zimbabwe.</title>
        <authorList>
            <person name="van Rijswijck I.M.H."/>
            <person name="Derks M.F.L."/>
            <person name="Abee T."/>
            <person name="de Ridder D."/>
            <person name="Smid E.J."/>
        </authorList>
    </citation>
    <scope>NUCLEOTIDE SEQUENCE [LARGE SCALE GENOMIC DNA]</scope>
    <source>
        <strain evidence="13">129</strain>
    </source>
</reference>
<dbReference type="GO" id="GO:0006465">
    <property type="term" value="P:signal peptide processing"/>
    <property type="evidence" value="ECO:0007669"/>
    <property type="project" value="InterPro"/>
</dbReference>
<accession>A0A099P1X1</accession>
<comment type="subcellular location">
    <subcellularLocation>
        <location evidence="1">Membrane</location>
        <topology evidence="1">Single-pass membrane protein</topology>
    </subcellularLocation>
</comment>
<keyword evidence="4" id="KW-0378">Hydrolase</keyword>
<keyword evidence="15" id="KW-1185">Reference proteome</keyword>
<dbReference type="EMBL" id="NHMM01000008">
    <property type="protein sequence ID" value="OUT20251.1"/>
    <property type="molecule type" value="Genomic_DNA"/>
</dbReference>
<reference evidence="8 15" key="6">
    <citation type="submission" date="2018-06" db="EMBL/GenBank/DDBJ databases">
        <title>Population genomics shows no distinction between pathogenic Candida krusei and environmental Pichia kudriavzevii: One species, four names.</title>
        <authorList>
            <person name="Douglass A.P."/>
            <person name="Offei B."/>
            <person name="Braun-Galleani S."/>
            <person name="Coughlan A.Y."/>
            <person name="Martos A."/>
            <person name="Ortiz-Merino R.A."/>
            <person name="Byrne K.P."/>
            <person name="Wolfe K.H."/>
        </authorList>
    </citation>
    <scope>NUCLEOTIDE SEQUENCE [LARGE SCALE GENOMIC DNA]</scope>
    <source>
        <strain evidence="8 15">CBS573</strain>
    </source>
</reference>
<proteinExistence type="predicted"/>
<dbReference type="GO" id="GO:0004252">
    <property type="term" value="F:serine-type endopeptidase activity"/>
    <property type="evidence" value="ECO:0007669"/>
    <property type="project" value="InterPro"/>
</dbReference>
<keyword evidence="3" id="KW-0812">Transmembrane</keyword>
<evidence type="ECO:0000256" key="5">
    <source>
        <dbReference type="ARBA" id="ARBA00022989"/>
    </source>
</evidence>
<sequence>MSYTRQAFRNFWDNNPLLGYTLSRSVKLLSWIPVIYVISEHVTYIGVVDGISMKPTFNPDNSLSKDRVLLWKFNVKNVDNIKVNDVVFLKSPIDPNQIHTKRIKGLPLDTIIPRYPEIRSKVLIPLNHVWLEGDNIHSIDSNTYGPVSTGMIVAKATWILWPLNRFGPIDNGGRECRENKLRFNPGTDDSDPIEK</sequence>
<reference evidence="10" key="4">
    <citation type="submission" date="2017-01" db="EMBL/GenBank/DDBJ databases">
        <authorList>
            <person name="Mah S.A."/>
            <person name="Swanson W.J."/>
            <person name="Moy G.W."/>
            <person name="Vacquier V.D."/>
        </authorList>
    </citation>
    <scope>NUCLEOTIDE SEQUENCE [LARGE SCALE GENOMIC DNA]</scope>
    <source>
        <strain evidence="10">129</strain>
    </source>
</reference>
<dbReference type="CDD" id="cd06530">
    <property type="entry name" value="S26_SPase_I"/>
    <property type="match status" value="1"/>
</dbReference>
<dbReference type="PANTHER" id="PTHR46041">
    <property type="entry name" value="MITOCHONDRIAL INNER MEMBRANE PROTEASE SUBUNIT 2"/>
    <property type="match status" value="1"/>
</dbReference>
<dbReference type="AlphaFoldDB" id="A0A099P1X1"/>
<dbReference type="GO" id="GO:0006627">
    <property type="term" value="P:protein processing involved in protein targeting to mitochondrion"/>
    <property type="evidence" value="ECO:0007669"/>
    <property type="project" value="EnsemblFungi"/>
</dbReference>
<evidence type="ECO:0000256" key="1">
    <source>
        <dbReference type="ARBA" id="ARBA00004167"/>
    </source>
</evidence>
<organism evidence="9 12">
    <name type="scientific">Pichia kudriavzevii</name>
    <name type="common">Yeast</name>
    <name type="synonym">Issatchenkia orientalis</name>
    <dbReference type="NCBI Taxonomy" id="4909"/>
    <lineage>
        <taxon>Eukaryota</taxon>
        <taxon>Fungi</taxon>
        <taxon>Dikarya</taxon>
        <taxon>Ascomycota</taxon>
        <taxon>Saccharomycotina</taxon>
        <taxon>Pichiomycetes</taxon>
        <taxon>Pichiales</taxon>
        <taxon>Pichiaceae</taxon>
        <taxon>Pichia</taxon>
    </lineage>
</organism>
<evidence type="ECO:0000313" key="11">
    <source>
        <dbReference type="EMBL" id="OUT20251.1"/>
    </source>
</evidence>